<feature type="region of interest" description="Disordered" evidence="1">
    <location>
        <begin position="1"/>
        <end position="23"/>
    </location>
</feature>
<evidence type="ECO:0000313" key="2">
    <source>
        <dbReference type="EMBL" id="GIY06188.1"/>
    </source>
</evidence>
<reference evidence="2 3" key="1">
    <citation type="submission" date="2021-06" db="EMBL/GenBank/DDBJ databases">
        <title>Caerostris darwini draft genome.</title>
        <authorList>
            <person name="Kono N."/>
            <person name="Arakawa K."/>
        </authorList>
    </citation>
    <scope>NUCLEOTIDE SEQUENCE [LARGE SCALE GENOMIC DNA]</scope>
</reference>
<keyword evidence="3" id="KW-1185">Reference proteome</keyword>
<protein>
    <submittedName>
        <fullName evidence="2">Uncharacterized protein</fullName>
    </submittedName>
</protein>
<dbReference type="EMBL" id="BPLQ01004179">
    <property type="protein sequence ID" value="GIY06188.1"/>
    <property type="molecule type" value="Genomic_DNA"/>
</dbReference>
<organism evidence="2 3">
    <name type="scientific">Caerostris darwini</name>
    <dbReference type="NCBI Taxonomy" id="1538125"/>
    <lineage>
        <taxon>Eukaryota</taxon>
        <taxon>Metazoa</taxon>
        <taxon>Ecdysozoa</taxon>
        <taxon>Arthropoda</taxon>
        <taxon>Chelicerata</taxon>
        <taxon>Arachnida</taxon>
        <taxon>Araneae</taxon>
        <taxon>Araneomorphae</taxon>
        <taxon>Entelegynae</taxon>
        <taxon>Araneoidea</taxon>
        <taxon>Araneidae</taxon>
        <taxon>Caerostris</taxon>
    </lineage>
</organism>
<sequence length="75" mass="8360">MQDAANSPLTHQESSNRGQLGTNTHCSTRCIMINGRKQGLYLLPESQEVEALGCLTSDEASWKEMINAEVKPRKR</sequence>
<dbReference type="AlphaFoldDB" id="A0AAV4Q833"/>
<gene>
    <name evidence="2" type="ORF">CDAR_252331</name>
</gene>
<evidence type="ECO:0000256" key="1">
    <source>
        <dbReference type="SAM" id="MobiDB-lite"/>
    </source>
</evidence>
<evidence type="ECO:0000313" key="3">
    <source>
        <dbReference type="Proteomes" id="UP001054837"/>
    </source>
</evidence>
<dbReference type="Proteomes" id="UP001054837">
    <property type="component" value="Unassembled WGS sequence"/>
</dbReference>
<name>A0AAV4Q833_9ARAC</name>
<proteinExistence type="predicted"/>
<accession>A0AAV4Q833</accession>
<comment type="caution">
    <text evidence="2">The sequence shown here is derived from an EMBL/GenBank/DDBJ whole genome shotgun (WGS) entry which is preliminary data.</text>
</comment>